<organism evidence="1 2">
    <name type="scientific">Dictyobacter kobayashii</name>
    <dbReference type="NCBI Taxonomy" id="2014872"/>
    <lineage>
        <taxon>Bacteria</taxon>
        <taxon>Bacillati</taxon>
        <taxon>Chloroflexota</taxon>
        <taxon>Ktedonobacteria</taxon>
        <taxon>Ktedonobacterales</taxon>
        <taxon>Dictyobacteraceae</taxon>
        <taxon>Dictyobacter</taxon>
    </lineage>
</organism>
<dbReference type="AlphaFoldDB" id="A0A402ATV9"/>
<evidence type="ECO:0000313" key="1">
    <source>
        <dbReference type="EMBL" id="GCE22552.1"/>
    </source>
</evidence>
<proteinExistence type="predicted"/>
<dbReference type="OrthoDB" id="9796845at2"/>
<dbReference type="PANTHER" id="PTHR34817">
    <property type="entry name" value="NUCLEOTIDYLTRANSFERASE"/>
    <property type="match status" value="1"/>
</dbReference>
<keyword evidence="1" id="KW-0808">Transferase</keyword>
<dbReference type="EMBL" id="BIFS01000002">
    <property type="protein sequence ID" value="GCE22552.1"/>
    <property type="molecule type" value="Genomic_DNA"/>
</dbReference>
<protein>
    <submittedName>
        <fullName evidence="1">Nucleotidyltransferase</fullName>
    </submittedName>
</protein>
<comment type="caution">
    <text evidence="1">The sequence shown here is derived from an EMBL/GenBank/DDBJ whole genome shotgun (WGS) entry which is preliminary data.</text>
</comment>
<dbReference type="PANTHER" id="PTHR34817:SF2">
    <property type="entry name" value="NUCLEOTIDYLTRANSFERASE"/>
    <property type="match status" value="1"/>
</dbReference>
<dbReference type="Pfam" id="PF10127">
    <property type="entry name" value="RlaP"/>
    <property type="match status" value="1"/>
</dbReference>
<dbReference type="InterPro" id="IPR018775">
    <property type="entry name" value="RlaP"/>
</dbReference>
<evidence type="ECO:0000313" key="2">
    <source>
        <dbReference type="Proteomes" id="UP000287188"/>
    </source>
</evidence>
<accession>A0A402ATV9</accession>
<sequence>MDMSARIQEALATIAQEEQVRIIYACESGSRAWGIASQNSDYDVRFLYVRPQNDYLRLDMPRDVIELPIVDDLDINGWDIFKALRLLRNSNPPLLEWLFSPIVYQESSIYVEALRDIARRLYSQTSIFYHYSNMAYRNYHAYIEQKDSVSLKKYLYVLRPIIALLYLQQHSKLAPTSFIQTMAAVQFPQEVRVRIEQLLVLKQAGEEMGMGDADPMLNAFIVEHLDRWRDPSFKQQQPKSSWKELDGLLLSILNEAREVTAER</sequence>
<dbReference type="GO" id="GO:0016740">
    <property type="term" value="F:transferase activity"/>
    <property type="evidence" value="ECO:0007669"/>
    <property type="project" value="UniProtKB-KW"/>
</dbReference>
<gene>
    <name evidence="1" type="ORF">KDK_63520</name>
</gene>
<name>A0A402ATV9_9CHLR</name>
<keyword evidence="2" id="KW-1185">Reference proteome</keyword>
<dbReference type="RefSeq" id="WP_126555521.1">
    <property type="nucleotide sequence ID" value="NZ_BIFS01000002.1"/>
</dbReference>
<dbReference type="Proteomes" id="UP000287188">
    <property type="component" value="Unassembled WGS sequence"/>
</dbReference>
<reference evidence="2" key="1">
    <citation type="submission" date="2018-12" db="EMBL/GenBank/DDBJ databases">
        <title>Tengunoibacter tsumagoiensis gen. nov., sp. nov., Dictyobacter kobayashii sp. nov., D. alpinus sp. nov., and D. joshuensis sp. nov. and description of Dictyobacteraceae fam. nov. within the order Ktedonobacterales isolated from Tengu-no-mugimeshi.</title>
        <authorList>
            <person name="Wang C.M."/>
            <person name="Zheng Y."/>
            <person name="Sakai Y."/>
            <person name="Toyoda A."/>
            <person name="Minakuchi Y."/>
            <person name="Abe K."/>
            <person name="Yokota A."/>
            <person name="Yabe S."/>
        </authorList>
    </citation>
    <scope>NUCLEOTIDE SEQUENCE [LARGE SCALE GENOMIC DNA]</scope>
    <source>
        <strain evidence="2">Uno11</strain>
    </source>
</reference>